<evidence type="ECO:0000256" key="1">
    <source>
        <dbReference type="ARBA" id="ARBA00022729"/>
    </source>
</evidence>
<feature type="chain" id="PRO_5041433237" description="Alginate lyase domain-containing protein" evidence="3">
    <location>
        <begin position="21"/>
        <end position="469"/>
    </location>
</feature>
<feature type="domain" description="Alginate lyase" evidence="4">
    <location>
        <begin position="67"/>
        <end position="354"/>
    </location>
</feature>
<name>A0AA48KZ06_9TREE</name>
<dbReference type="AlphaFoldDB" id="A0AA48KZ06"/>
<evidence type="ECO:0000259" key="4">
    <source>
        <dbReference type="Pfam" id="PF05426"/>
    </source>
</evidence>
<dbReference type="RefSeq" id="XP_060453382.1">
    <property type="nucleotide sequence ID" value="XM_060604136.1"/>
</dbReference>
<protein>
    <recommendedName>
        <fullName evidence="4">Alginate lyase domain-containing protein</fullName>
    </recommendedName>
</protein>
<evidence type="ECO:0000256" key="2">
    <source>
        <dbReference type="ARBA" id="ARBA00023239"/>
    </source>
</evidence>
<dbReference type="Gene3D" id="1.50.10.100">
    <property type="entry name" value="Chondroitin AC/alginate lyase"/>
    <property type="match status" value="1"/>
</dbReference>
<dbReference type="EMBL" id="AP028212">
    <property type="protein sequence ID" value="BEI88116.1"/>
    <property type="molecule type" value="Genomic_DNA"/>
</dbReference>
<evidence type="ECO:0000313" key="5">
    <source>
        <dbReference type="EMBL" id="BEI88116.1"/>
    </source>
</evidence>
<dbReference type="Pfam" id="PF05426">
    <property type="entry name" value="Alginate_lyase"/>
    <property type="match status" value="1"/>
</dbReference>
<dbReference type="InterPro" id="IPR008397">
    <property type="entry name" value="Alginate_lyase_dom"/>
</dbReference>
<accession>A0AA48KZ06</accession>
<dbReference type="KEGG" id="ccac:CcaHIS019_0108340"/>
<sequence>MVAGFALLATALVALPGAQAVVNYASEFVDPNYILDFKYGAQTSLAQQTLIQWANQLGRIRPRTVLNKPYLAPSNDPHDYMSWAPYYWPDCTNAGNTTALAVDEMFKTCNYVNRDGALNPDARLINNIGDFDDISNAIFYASMAWGVTRSPTYSQRAASLIDAWFLHEDSHMNPHLNYAQLKGGPSVRDQMGRHTGVLDLKGMIKIASGVLLLRNGNAQGWNATIDNRFQSWVHNYTNWIKNSPIAQDEEMSVNNHGTFYACQLSSLQLITNNTQDAGATVQKYFDGLYKNQIKLDGSQPFELNRTRPYHYLSYNLAGMITAARIGEYAGVNLWDAQSAEGATIQTACDFAMAYDPGNEVPDELYPLVAAVGAHYGDPDGKYAGWLNEKTKGEYINDPSFFWTQPLSDSGRAVPTFITFARGGRTGTIAPGTRPTGGTSAASPRSSVSMGSVFLPAALAAIGGAFYSLI</sequence>
<proteinExistence type="predicted"/>
<keyword evidence="6" id="KW-1185">Reference proteome</keyword>
<dbReference type="InterPro" id="IPR008929">
    <property type="entry name" value="Chondroitin_lyas"/>
</dbReference>
<dbReference type="Proteomes" id="UP001233271">
    <property type="component" value="Chromosome 1"/>
</dbReference>
<evidence type="ECO:0000256" key="3">
    <source>
        <dbReference type="SAM" id="SignalP"/>
    </source>
</evidence>
<keyword evidence="2" id="KW-0456">Lyase</keyword>
<evidence type="ECO:0000313" key="6">
    <source>
        <dbReference type="Proteomes" id="UP001233271"/>
    </source>
</evidence>
<organism evidence="5 6">
    <name type="scientific">Cutaneotrichosporon cavernicola</name>
    <dbReference type="NCBI Taxonomy" id="279322"/>
    <lineage>
        <taxon>Eukaryota</taxon>
        <taxon>Fungi</taxon>
        <taxon>Dikarya</taxon>
        <taxon>Basidiomycota</taxon>
        <taxon>Agaricomycotina</taxon>
        <taxon>Tremellomycetes</taxon>
        <taxon>Trichosporonales</taxon>
        <taxon>Trichosporonaceae</taxon>
        <taxon>Cutaneotrichosporon</taxon>
    </lineage>
</organism>
<reference evidence="5" key="1">
    <citation type="journal article" date="2023" name="BMC Genomics">
        <title>Chromosome-level genome assemblies of Cutaneotrichosporon spp. (Trichosporonales, Basidiomycota) reveal imbalanced evolution between nucleotide sequences and chromosome synteny.</title>
        <authorList>
            <person name="Kobayashi Y."/>
            <person name="Kayamori A."/>
            <person name="Aoki K."/>
            <person name="Shiwa Y."/>
            <person name="Matsutani M."/>
            <person name="Fujita N."/>
            <person name="Sugita T."/>
            <person name="Iwasaki W."/>
            <person name="Tanaka N."/>
            <person name="Takashima M."/>
        </authorList>
    </citation>
    <scope>NUCLEOTIDE SEQUENCE</scope>
    <source>
        <strain evidence="5">HIS019</strain>
    </source>
</reference>
<dbReference type="GO" id="GO:0042597">
    <property type="term" value="C:periplasmic space"/>
    <property type="evidence" value="ECO:0007669"/>
    <property type="project" value="InterPro"/>
</dbReference>
<dbReference type="SUPFAM" id="SSF48230">
    <property type="entry name" value="Chondroitin AC/alginate lyase"/>
    <property type="match status" value="1"/>
</dbReference>
<dbReference type="GeneID" id="85491987"/>
<keyword evidence="1 3" id="KW-0732">Signal</keyword>
<feature type="signal peptide" evidence="3">
    <location>
        <begin position="1"/>
        <end position="20"/>
    </location>
</feature>
<gene>
    <name evidence="5" type="ORF">CcaverHIS019_0108340</name>
</gene>
<dbReference type="GO" id="GO:0016829">
    <property type="term" value="F:lyase activity"/>
    <property type="evidence" value="ECO:0007669"/>
    <property type="project" value="UniProtKB-KW"/>
</dbReference>